<keyword evidence="3" id="KW-1185">Reference proteome</keyword>
<accession>A0ABU6S8W1</accession>
<organism evidence="2 3">
    <name type="scientific">Stylosanthes scabra</name>
    <dbReference type="NCBI Taxonomy" id="79078"/>
    <lineage>
        <taxon>Eukaryota</taxon>
        <taxon>Viridiplantae</taxon>
        <taxon>Streptophyta</taxon>
        <taxon>Embryophyta</taxon>
        <taxon>Tracheophyta</taxon>
        <taxon>Spermatophyta</taxon>
        <taxon>Magnoliopsida</taxon>
        <taxon>eudicotyledons</taxon>
        <taxon>Gunneridae</taxon>
        <taxon>Pentapetalae</taxon>
        <taxon>rosids</taxon>
        <taxon>fabids</taxon>
        <taxon>Fabales</taxon>
        <taxon>Fabaceae</taxon>
        <taxon>Papilionoideae</taxon>
        <taxon>50 kb inversion clade</taxon>
        <taxon>dalbergioids sensu lato</taxon>
        <taxon>Dalbergieae</taxon>
        <taxon>Pterocarpus clade</taxon>
        <taxon>Stylosanthes</taxon>
    </lineage>
</organism>
<evidence type="ECO:0000313" key="3">
    <source>
        <dbReference type="Proteomes" id="UP001341840"/>
    </source>
</evidence>
<protein>
    <submittedName>
        <fullName evidence="2">Uncharacterized protein</fullName>
    </submittedName>
</protein>
<feature type="region of interest" description="Disordered" evidence="1">
    <location>
        <begin position="1"/>
        <end position="21"/>
    </location>
</feature>
<proteinExistence type="predicted"/>
<gene>
    <name evidence="2" type="ORF">PIB30_017072</name>
</gene>
<dbReference type="Proteomes" id="UP001341840">
    <property type="component" value="Unassembled WGS sequence"/>
</dbReference>
<evidence type="ECO:0000313" key="2">
    <source>
        <dbReference type="EMBL" id="MED6132218.1"/>
    </source>
</evidence>
<evidence type="ECO:0000256" key="1">
    <source>
        <dbReference type="SAM" id="MobiDB-lite"/>
    </source>
</evidence>
<dbReference type="EMBL" id="JASCZI010060464">
    <property type="protein sequence ID" value="MED6132218.1"/>
    <property type="molecule type" value="Genomic_DNA"/>
</dbReference>
<feature type="compositionally biased region" description="Basic residues" evidence="1">
    <location>
        <begin position="1"/>
        <end position="14"/>
    </location>
</feature>
<reference evidence="2 3" key="1">
    <citation type="journal article" date="2023" name="Plants (Basel)">
        <title>Bridging the Gap: Combining Genomics and Transcriptomics Approaches to Understand Stylosanthes scabra, an Orphan Legume from the Brazilian Caatinga.</title>
        <authorList>
            <person name="Ferreira-Neto J.R.C."/>
            <person name="da Silva M.D."/>
            <person name="Binneck E."/>
            <person name="de Melo N.F."/>
            <person name="da Silva R.H."/>
            <person name="de Melo A.L.T.M."/>
            <person name="Pandolfi V."/>
            <person name="Bustamante F.O."/>
            <person name="Brasileiro-Vidal A.C."/>
            <person name="Benko-Iseppon A.M."/>
        </authorList>
    </citation>
    <scope>NUCLEOTIDE SEQUENCE [LARGE SCALE GENOMIC DNA]</scope>
    <source>
        <tissue evidence="2">Leaves</tissue>
    </source>
</reference>
<sequence>MAYHHNNNKHHNRNHYQYGSYPYYENTEQPAARHHHYKGFSTIYEYPTEESYSYPTTTTTRVRDDEYNYHNYQRGRYEDSNSFGSVDQEADAFIQYEHNRMELAKLMSMGAL</sequence>
<comment type="caution">
    <text evidence="2">The sequence shown here is derived from an EMBL/GenBank/DDBJ whole genome shotgun (WGS) entry which is preliminary data.</text>
</comment>
<name>A0ABU6S8W1_9FABA</name>